<sequence>MEKDLRDAYAALKLLRADLVQTRRDKRALESTVKYLEANGPPPSAAQTRESRETQQMKNEDVSSHLFRVAQRYEARIRGYEDKILEMTKGNSTKQEEQPEIDQDNQREEQNEVEKLALLAKLHEFSTLVEQQKQSLKIQEKTFKLEKRELKLQLEEKIQELQEERELAVQEQQKNEVLEKKVEVLEREKSEIQAGVDVVKVQSEKELGETRESAESLQKELQERTEKYEEERLLLERKLETHVQTNSILKQQLMEKEEACVSWTNEQEKYALKLQSEHELKVKEMTDELSWKHQQEKERGEAQIREEHQREMLELQQKYAMLELQRSSESEMALQKQDEAQERFLMTMRDLESNVTEIQEQLKESESKRAEEAAENEAMHAEARQHITEHEKTIRALTMEKKALQQELREANHSTKLVKEELLRCQKNAEQTQQDGLRCLAQTRLQCEVLEKQLMSAEDHPKLPCATEPTRYPRDLSAFHGLSDNELIALPAAQAWTTLRAAIVELGDFLPNLQTLLRAISGALTLCEYHSDVLPVLCEQLQGKLRGMDQAPIVATAISLVRFTTTMRSQIKLDETHVTLKLVNNFHKCMLATLAQWYEHNANEDDSDNKNSGFVPTPTFAIASRETALILQNWTRDRTKQLGVKRWLARMEAYPRVPARQGSTASDTRVVELSPEGCTLELEDMTLEVKDAFRLLLVPILKQNHAIHVRVFTRYTGVNGRSRKQQPERECNDQEHDTDKVWAMRIHVQTAATRRLNGNGRTRPSPLNLSPSPRGLPSPLAPISPASSVSSSTSSTASTRLQIIQERLQYLHSNG</sequence>
<feature type="coiled-coil region" evidence="1">
    <location>
        <begin position="140"/>
        <end position="238"/>
    </location>
</feature>
<name>A0A8T1WR28_9STRA</name>
<feature type="compositionally biased region" description="Basic and acidic residues" evidence="2">
    <location>
        <begin position="49"/>
        <end position="59"/>
    </location>
</feature>
<accession>A0A8T1WR28</accession>
<organism evidence="3 4">
    <name type="scientific">Phytophthora boehmeriae</name>
    <dbReference type="NCBI Taxonomy" id="109152"/>
    <lineage>
        <taxon>Eukaryota</taxon>
        <taxon>Sar</taxon>
        <taxon>Stramenopiles</taxon>
        <taxon>Oomycota</taxon>
        <taxon>Peronosporomycetes</taxon>
        <taxon>Peronosporales</taxon>
        <taxon>Peronosporaceae</taxon>
        <taxon>Phytophthora</taxon>
    </lineage>
</organism>
<feature type="region of interest" description="Disordered" evidence="2">
    <location>
        <begin position="36"/>
        <end position="59"/>
    </location>
</feature>
<evidence type="ECO:0000256" key="2">
    <source>
        <dbReference type="SAM" id="MobiDB-lite"/>
    </source>
</evidence>
<evidence type="ECO:0000313" key="3">
    <source>
        <dbReference type="EMBL" id="KAG7395681.1"/>
    </source>
</evidence>
<evidence type="ECO:0000256" key="1">
    <source>
        <dbReference type="SAM" id="Coils"/>
    </source>
</evidence>
<dbReference type="EMBL" id="JAGDFL010000194">
    <property type="protein sequence ID" value="KAG7395681.1"/>
    <property type="molecule type" value="Genomic_DNA"/>
</dbReference>
<keyword evidence="1" id="KW-0175">Coiled coil</keyword>
<dbReference type="Proteomes" id="UP000693981">
    <property type="component" value="Unassembled WGS sequence"/>
</dbReference>
<gene>
    <name evidence="3" type="ORF">PHYBOEH_003360</name>
</gene>
<proteinExistence type="predicted"/>
<keyword evidence="4" id="KW-1185">Reference proteome</keyword>
<evidence type="ECO:0000313" key="4">
    <source>
        <dbReference type="Proteomes" id="UP000693981"/>
    </source>
</evidence>
<feature type="coiled-coil region" evidence="1">
    <location>
        <begin position="305"/>
        <end position="460"/>
    </location>
</feature>
<feature type="region of interest" description="Disordered" evidence="2">
    <location>
        <begin position="752"/>
        <end position="798"/>
    </location>
</feature>
<feature type="region of interest" description="Disordered" evidence="2">
    <location>
        <begin position="87"/>
        <end position="110"/>
    </location>
</feature>
<dbReference type="AlphaFoldDB" id="A0A8T1WR28"/>
<protein>
    <submittedName>
        <fullName evidence="3">Uncharacterized protein</fullName>
    </submittedName>
</protein>
<reference evidence="3" key="1">
    <citation type="submission" date="2021-02" db="EMBL/GenBank/DDBJ databases">
        <authorList>
            <person name="Palmer J.M."/>
        </authorList>
    </citation>
    <scope>NUCLEOTIDE SEQUENCE</scope>
    <source>
        <strain evidence="3">SCRP23</strain>
    </source>
</reference>
<dbReference type="OrthoDB" id="75796at2759"/>
<feature type="compositionally biased region" description="Low complexity" evidence="2">
    <location>
        <begin position="764"/>
        <end position="773"/>
    </location>
</feature>
<feature type="compositionally biased region" description="Low complexity" evidence="2">
    <location>
        <begin position="783"/>
        <end position="798"/>
    </location>
</feature>
<comment type="caution">
    <text evidence="3">The sequence shown here is derived from an EMBL/GenBank/DDBJ whole genome shotgun (WGS) entry which is preliminary data.</text>
</comment>